<comment type="caution">
    <text evidence="3">The sequence shown here is derived from an EMBL/GenBank/DDBJ whole genome shotgun (WGS) entry which is preliminary data.</text>
</comment>
<feature type="transmembrane region" description="Helical" evidence="1">
    <location>
        <begin position="669"/>
        <end position="696"/>
    </location>
</feature>
<feature type="transmembrane region" description="Helical" evidence="1">
    <location>
        <begin position="244"/>
        <end position="263"/>
    </location>
</feature>
<accession>A0A423WVX7</accession>
<dbReference type="Proteomes" id="UP000285146">
    <property type="component" value="Unassembled WGS sequence"/>
</dbReference>
<dbReference type="PANTHER" id="PTHR35395:SF1">
    <property type="entry name" value="DUF6536 DOMAIN-CONTAINING PROTEIN"/>
    <property type="match status" value="1"/>
</dbReference>
<dbReference type="AlphaFoldDB" id="A0A423WVX7"/>
<evidence type="ECO:0000313" key="4">
    <source>
        <dbReference type="Proteomes" id="UP000285146"/>
    </source>
</evidence>
<gene>
    <name evidence="3" type="ORF">VPNG_06852</name>
</gene>
<dbReference type="PANTHER" id="PTHR35395">
    <property type="entry name" value="DUF6536 DOMAIN-CONTAINING PROTEIN"/>
    <property type="match status" value="1"/>
</dbReference>
<dbReference type="OrthoDB" id="5429634at2759"/>
<organism evidence="3 4">
    <name type="scientific">Cytospora leucostoma</name>
    <dbReference type="NCBI Taxonomy" id="1230097"/>
    <lineage>
        <taxon>Eukaryota</taxon>
        <taxon>Fungi</taxon>
        <taxon>Dikarya</taxon>
        <taxon>Ascomycota</taxon>
        <taxon>Pezizomycotina</taxon>
        <taxon>Sordariomycetes</taxon>
        <taxon>Sordariomycetidae</taxon>
        <taxon>Diaporthales</taxon>
        <taxon>Cytosporaceae</taxon>
        <taxon>Cytospora</taxon>
    </lineage>
</organism>
<name>A0A423WVX7_9PEZI</name>
<sequence>MSIFTSHTPELFRRTTVQVQNRGAENDSGAGTRDSTLIPDYVVNFIRGETPETVARRKQNGGNQGMRAVDITHQHRHQRSHMALLENANENENDARRAYDAQSNFTWSSTMTQLQQMLPWSNEKPGTRRRLMTGWRFGVLVNILLIIVVFITGFICAVYAGSKVPITTGEMDLFTGSCQGATSIDWGLHALINVFVMILIVGASYIFQVLSSPTRSEVSRAHDGKQWLEIGVPSVRNFGHIAKLRAVLAIALLTMAVATQIMYNSIIFTSQPEVSYNLIVVSESFLSGWTFSNTSSNNEGGLTRNEILQLRNLASHNELANLTTSECIGIFKGAFNTDFRNVLLVLDTLGSEDSLVATAQAGIDGNKLQAANDMSISINNDQLFFDGTPVGFCLAQHSETSEELCTVQLSIFVFVAVLALNLITLLIAATTLVLKRFEPLVTLGDAITSFLRDPDPTTRTNCLLTKQNLRTGMGGWGFSEGKYWTPKRDHMWFRSPSLANWTVAGSWWLTSTGLVLAALAITVGSQPSSQPLSPFGVASPHTTYLLPLSASASIPAGALAIATAIPQLLLAGLYFSTNALLTSYFLSRESSLYAILDDGAGRPLRVSADPEGRQTTSLYLTLPRPVSWALAVLFASMGFVLSQAFFVVSLSPTDITPPQQQQQQHVLGVGLSGVALVVLLAMLVILLLVILGMGFLKAPSAAMCDGRAVGNPLVFEGGSCSAVISARCHRVPWEADVWKQRVGWGAVPEMPGAVISHATYSARSVAELDGTRRYA</sequence>
<dbReference type="EMBL" id="LKEB01000037">
    <property type="protein sequence ID" value="ROW07624.1"/>
    <property type="molecule type" value="Genomic_DNA"/>
</dbReference>
<dbReference type="InParanoid" id="A0A423WVX7"/>
<feature type="domain" description="DUF6536" evidence="2">
    <location>
        <begin position="135"/>
        <end position="286"/>
    </location>
</feature>
<reference evidence="3 4" key="1">
    <citation type="submission" date="2015-09" db="EMBL/GenBank/DDBJ databases">
        <title>Host preference determinants of Valsa canker pathogens revealed by comparative genomics.</title>
        <authorList>
            <person name="Yin Z."/>
            <person name="Huang L."/>
        </authorList>
    </citation>
    <scope>NUCLEOTIDE SEQUENCE [LARGE SCALE GENOMIC DNA]</scope>
    <source>
        <strain evidence="3 4">SXYLt</strain>
    </source>
</reference>
<feature type="transmembrane region" description="Helical" evidence="1">
    <location>
        <begin position="498"/>
        <end position="524"/>
    </location>
</feature>
<feature type="transmembrane region" description="Helical" evidence="1">
    <location>
        <begin position="190"/>
        <end position="210"/>
    </location>
</feature>
<proteinExistence type="predicted"/>
<keyword evidence="1" id="KW-0812">Transmembrane</keyword>
<dbReference type="Pfam" id="PF20163">
    <property type="entry name" value="DUF6536"/>
    <property type="match status" value="1"/>
</dbReference>
<keyword evidence="4" id="KW-1185">Reference proteome</keyword>
<evidence type="ECO:0000256" key="1">
    <source>
        <dbReference type="SAM" id="Phobius"/>
    </source>
</evidence>
<feature type="transmembrane region" description="Helical" evidence="1">
    <location>
        <begin position="411"/>
        <end position="434"/>
    </location>
</feature>
<feature type="transmembrane region" description="Helical" evidence="1">
    <location>
        <begin position="137"/>
        <end position="161"/>
    </location>
</feature>
<evidence type="ECO:0000313" key="3">
    <source>
        <dbReference type="EMBL" id="ROW07624.1"/>
    </source>
</evidence>
<keyword evidence="1" id="KW-0472">Membrane</keyword>
<keyword evidence="1" id="KW-1133">Transmembrane helix</keyword>
<evidence type="ECO:0000259" key="2">
    <source>
        <dbReference type="Pfam" id="PF20163"/>
    </source>
</evidence>
<feature type="transmembrane region" description="Helical" evidence="1">
    <location>
        <begin position="626"/>
        <end position="648"/>
    </location>
</feature>
<dbReference type="STRING" id="1230097.A0A423WVX7"/>
<protein>
    <recommendedName>
        <fullName evidence="2">DUF6536 domain-containing protein</fullName>
    </recommendedName>
</protein>
<dbReference type="InterPro" id="IPR046623">
    <property type="entry name" value="DUF6536"/>
</dbReference>